<protein>
    <submittedName>
        <fullName evidence="6">HAD-superfamily subfamily IB hydrolase, TIGR01490</fullName>
    </submittedName>
</protein>
<dbReference type="PANTHER" id="PTHR43344">
    <property type="entry name" value="PHOSPHOSERINE PHOSPHATASE"/>
    <property type="match status" value="1"/>
</dbReference>
<dbReference type="SUPFAM" id="SSF56784">
    <property type="entry name" value="HAD-like"/>
    <property type="match status" value="1"/>
</dbReference>
<dbReference type="RefSeq" id="WP_076598127.1">
    <property type="nucleotide sequence ID" value="NZ_CP046976.1"/>
</dbReference>
<dbReference type="InterPro" id="IPR023214">
    <property type="entry name" value="HAD_sf"/>
</dbReference>
<dbReference type="NCBIfam" id="TIGR01488">
    <property type="entry name" value="HAD-SF-IB"/>
    <property type="match status" value="1"/>
</dbReference>
<evidence type="ECO:0000256" key="3">
    <source>
        <dbReference type="ARBA" id="ARBA00022801"/>
    </source>
</evidence>
<dbReference type="InterPro" id="IPR036412">
    <property type="entry name" value="HAD-like_sf"/>
</dbReference>
<evidence type="ECO:0000256" key="4">
    <source>
        <dbReference type="ARBA" id="ARBA00022842"/>
    </source>
</evidence>
<feature type="transmembrane region" description="Helical" evidence="5">
    <location>
        <begin position="249"/>
        <end position="270"/>
    </location>
</feature>
<keyword evidence="5" id="KW-0812">Transmembrane</keyword>
<reference evidence="7" key="1">
    <citation type="submission" date="2017-01" db="EMBL/GenBank/DDBJ databases">
        <authorList>
            <person name="Varghese N."/>
            <person name="Submissions S."/>
        </authorList>
    </citation>
    <scope>NUCLEOTIDE SEQUENCE [LARGE SCALE GENOMIC DNA]</scope>
    <source>
        <strain evidence="7">DSM 44531</strain>
    </source>
</reference>
<dbReference type="CDD" id="cd02612">
    <property type="entry name" value="HAD_PGPPase"/>
    <property type="match status" value="1"/>
</dbReference>
<dbReference type="InterPro" id="IPR006385">
    <property type="entry name" value="HAD_hydro_SerB1"/>
</dbReference>
<dbReference type="GO" id="GO:0016787">
    <property type="term" value="F:hydrolase activity"/>
    <property type="evidence" value="ECO:0007669"/>
    <property type="project" value="UniProtKB-KW"/>
</dbReference>
<keyword evidence="5" id="KW-0472">Membrane</keyword>
<dbReference type="STRING" id="1161099.SAMN05444817_101130"/>
<evidence type="ECO:0000256" key="5">
    <source>
        <dbReference type="SAM" id="Phobius"/>
    </source>
</evidence>
<proteinExistence type="inferred from homology"/>
<evidence type="ECO:0000313" key="6">
    <source>
        <dbReference type="EMBL" id="SIS38689.1"/>
    </source>
</evidence>
<keyword evidence="3 6" id="KW-0378">Hydrolase</keyword>
<dbReference type="AlphaFoldDB" id="A0A1N7INN4"/>
<dbReference type="GO" id="GO:0046872">
    <property type="term" value="F:metal ion binding"/>
    <property type="evidence" value="ECO:0007669"/>
    <property type="project" value="UniProtKB-KW"/>
</dbReference>
<name>A0A1N7INN4_9CORY</name>
<dbReference type="PANTHER" id="PTHR43344:SF13">
    <property type="entry name" value="PHOSPHATASE RV3661-RELATED"/>
    <property type="match status" value="1"/>
</dbReference>
<accession>A0A1N7INN4</accession>
<organism evidence="6 7">
    <name type="scientific">Corynebacterium appendicis CIP 107643</name>
    <dbReference type="NCBI Taxonomy" id="1161099"/>
    <lineage>
        <taxon>Bacteria</taxon>
        <taxon>Bacillati</taxon>
        <taxon>Actinomycetota</taxon>
        <taxon>Actinomycetes</taxon>
        <taxon>Mycobacteriales</taxon>
        <taxon>Corynebacteriaceae</taxon>
        <taxon>Corynebacterium</taxon>
    </lineage>
</organism>
<keyword evidence="4" id="KW-0460">Magnesium</keyword>
<keyword evidence="7" id="KW-1185">Reference proteome</keyword>
<dbReference type="Proteomes" id="UP000186292">
    <property type="component" value="Unassembled WGS sequence"/>
</dbReference>
<dbReference type="InterPro" id="IPR050582">
    <property type="entry name" value="HAD-like_SerB"/>
</dbReference>
<evidence type="ECO:0000313" key="7">
    <source>
        <dbReference type="Proteomes" id="UP000186292"/>
    </source>
</evidence>
<dbReference type="Gene3D" id="3.40.50.1000">
    <property type="entry name" value="HAD superfamily/HAD-like"/>
    <property type="match status" value="1"/>
</dbReference>
<evidence type="ECO:0000256" key="2">
    <source>
        <dbReference type="ARBA" id="ARBA00022723"/>
    </source>
</evidence>
<keyword evidence="5" id="KW-1133">Transmembrane helix</keyword>
<dbReference type="Gene3D" id="1.20.1440.100">
    <property type="entry name" value="SG protein - dephosphorylation function"/>
    <property type="match status" value="1"/>
</dbReference>
<dbReference type="NCBIfam" id="TIGR01490">
    <property type="entry name" value="HAD-SF-IB-hyp1"/>
    <property type="match status" value="1"/>
</dbReference>
<sequence length="279" mass="30105">MTDSGTGDDVAGRSVSGRVAAFFDLDKTIIATSSAFAFGRGFLDNGMISRSEALELFLTKTSYMFNGQSSNRMDATRDRLADMVAGWPVADVRRVVADTMNTVVTPAIYSEARELIDWHREQGHDIVLLSASASLLVEPIADELGIDRVVATEVEVVEGKLTGAITRYLKGEQKAEAIRELVEKRNYDLAASYAYSDSLTDVPMLSLVGHPVAVNPERGLKKHAAEHGWDTRTFKNPEPLFDPPGAKEIGIGAGVVVTVTALTAFGVWLAQRGRGDSSA</sequence>
<dbReference type="FunFam" id="3.40.50.1000:FF:000025">
    <property type="entry name" value="HAD hydrolase, family IB"/>
    <property type="match status" value="1"/>
</dbReference>
<gene>
    <name evidence="6" type="ORF">SAMN05444817_101130</name>
</gene>
<keyword evidence="2" id="KW-0479">Metal-binding</keyword>
<dbReference type="EMBL" id="FTOF01000001">
    <property type="protein sequence ID" value="SIS38689.1"/>
    <property type="molecule type" value="Genomic_DNA"/>
</dbReference>
<evidence type="ECO:0000256" key="1">
    <source>
        <dbReference type="ARBA" id="ARBA00009184"/>
    </source>
</evidence>
<dbReference type="Pfam" id="PF12710">
    <property type="entry name" value="HAD"/>
    <property type="match status" value="1"/>
</dbReference>
<comment type="similarity">
    <text evidence="1">Belongs to the HAD-like hydrolase superfamily. SerB family.</text>
</comment>
<dbReference type="OrthoDB" id="25607at2"/>